<keyword evidence="4" id="KW-0411">Iron-sulfur</keyword>
<keyword evidence="8" id="KW-1185">Reference proteome</keyword>
<comment type="cofactor">
    <cofactor evidence="5">
        <name>[2Fe-2S] cluster</name>
        <dbReference type="ChEBI" id="CHEBI:190135"/>
    </cofactor>
</comment>
<dbReference type="Gene3D" id="3.40.5.90">
    <property type="entry name" value="CDGSH iron-sulfur domain, mitoNEET-type"/>
    <property type="match status" value="1"/>
</dbReference>
<sequence length="125" mass="13632">MRNEKGIFWSPGEGDNHSQLSCIGAIIGSHKPTPFKPLLWSHISADPTCTVELSASATHFTFCQCKHSGNPPFCDGTHKSLRPKIEAEQRDCANCHSESPRKGFIPLPDKARLFCPSCGAVTPVQ</sequence>
<dbReference type="GO" id="GO:0005737">
    <property type="term" value="C:cytoplasm"/>
    <property type="evidence" value="ECO:0007669"/>
    <property type="project" value="UniProtKB-ARBA"/>
</dbReference>
<evidence type="ECO:0000256" key="3">
    <source>
        <dbReference type="ARBA" id="ARBA00023004"/>
    </source>
</evidence>
<evidence type="ECO:0000256" key="5">
    <source>
        <dbReference type="ARBA" id="ARBA00034078"/>
    </source>
</evidence>
<comment type="caution">
    <text evidence="7">The sequence shown here is derived from an EMBL/GenBank/DDBJ whole genome shotgun (WGS) entry which is preliminary data.</text>
</comment>
<keyword evidence="2" id="KW-0479">Metal-binding</keyword>
<feature type="domain" description="Iron-binding zinc finger CDGSH type" evidence="6">
    <location>
        <begin position="48"/>
        <end position="84"/>
    </location>
</feature>
<evidence type="ECO:0000313" key="8">
    <source>
        <dbReference type="Proteomes" id="UP000784294"/>
    </source>
</evidence>
<name>A0A3S4ZMH2_9PLAT</name>
<dbReference type="SMART" id="SM00704">
    <property type="entry name" value="ZnF_CDGSH"/>
    <property type="match status" value="1"/>
</dbReference>
<keyword evidence="3" id="KW-0408">Iron</keyword>
<dbReference type="Pfam" id="PF09360">
    <property type="entry name" value="zf-CDGSH"/>
    <property type="match status" value="1"/>
</dbReference>
<dbReference type="InterPro" id="IPR018967">
    <property type="entry name" value="FeS-contain_CDGSH-typ"/>
</dbReference>
<reference evidence="7" key="1">
    <citation type="submission" date="2018-11" db="EMBL/GenBank/DDBJ databases">
        <authorList>
            <consortium name="Pathogen Informatics"/>
        </authorList>
    </citation>
    <scope>NUCLEOTIDE SEQUENCE</scope>
</reference>
<accession>A0A3S4ZMH2</accession>
<dbReference type="Proteomes" id="UP000784294">
    <property type="component" value="Unassembled WGS sequence"/>
</dbReference>
<evidence type="ECO:0000256" key="2">
    <source>
        <dbReference type="ARBA" id="ARBA00022723"/>
    </source>
</evidence>
<evidence type="ECO:0000313" key="7">
    <source>
        <dbReference type="EMBL" id="VEL15258.1"/>
    </source>
</evidence>
<dbReference type="OrthoDB" id="15717at2759"/>
<dbReference type="EMBL" id="CAAALY010023963">
    <property type="protein sequence ID" value="VEL15258.1"/>
    <property type="molecule type" value="Genomic_DNA"/>
</dbReference>
<evidence type="ECO:0000259" key="6">
    <source>
        <dbReference type="SMART" id="SM00704"/>
    </source>
</evidence>
<keyword evidence="1" id="KW-0001">2Fe-2S</keyword>
<dbReference type="AlphaFoldDB" id="A0A3S4ZMH2"/>
<organism evidence="7 8">
    <name type="scientific">Protopolystoma xenopodis</name>
    <dbReference type="NCBI Taxonomy" id="117903"/>
    <lineage>
        <taxon>Eukaryota</taxon>
        <taxon>Metazoa</taxon>
        <taxon>Spiralia</taxon>
        <taxon>Lophotrochozoa</taxon>
        <taxon>Platyhelminthes</taxon>
        <taxon>Monogenea</taxon>
        <taxon>Polyopisthocotylea</taxon>
        <taxon>Polystomatidea</taxon>
        <taxon>Polystomatidae</taxon>
        <taxon>Protopolystoma</taxon>
    </lineage>
</organism>
<dbReference type="InterPro" id="IPR042216">
    <property type="entry name" value="MitoNEET_CISD"/>
</dbReference>
<evidence type="ECO:0000256" key="4">
    <source>
        <dbReference type="ARBA" id="ARBA00023014"/>
    </source>
</evidence>
<dbReference type="GO" id="GO:0051537">
    <property type="term" value="F:2 iron, 2 sulfur cluster binding"/>
    <property type="evidence" value="ECO:0007669"/>
    <property type="project" value="UniProtKB-KW"/>
</dbReference>
<gene>
    <name evidence="7" type="ORF">PXEA_LOCUS8698</name>
</gene>
<dbReference type="GO" id="GO:0046872">
    <property type="term" value="F:metal ion binding"/>
    <property type="evidence" value="ECO:0007669"/>
    <property type="project" value="UniProtKB-KW"/>
</dbReference>
<proteinExistence type="predicted"/>
<protein>
    <recommendedName>
        <fullName evidence="6">Iron-binding zinc finger CDGSH type domain-containing protein</fullName>
    </recommendedName>
</protein>
<evidence type="ECO:0000256" key="1">
    <source>
        <dbReference type="ARBA" id="ARBA00022714"/>
    </source>
</evidence>